<gene>
    <name evidence="4" type="ORF">AT959_11825</name>
</gene>
<organism evidence="4 5">
    <name type="scientific">Dechloromonas denitrificans</name>
    <dbReference type="NCBI Taxonomy" id="281362"/>
    <lineage>
        <taxon>Bacteria</taxon>
        <taxon>Pseudomonadati</taxon>
        <taxon>Pseudomonadota</taxon>
        <taxon>Betaproteobacteria</taxon>
        <taxon>Rhodocyclales</taxon>
        <taxon>Azonexaceae</taxon>
        <taxon>Dechloromonas</taxon>
    </lineage>
</organism>
<reference evidence="4" key="1">
    <citation type="submission" date="2015-12" db="EMBL/GenBank/DDBJ databases">
        <title>Nitrous oxide reduction kinetics distinguish bacteria harboring typical versus atypical NosZ.</title>
        <authorList>
            <person name="Yoon S."/>
            <person name="Nissen S."/>
            <person name="Park D."/>
            <person name="Sanford R.A."/>
            <person name="Loeffler F.E."/>
        </authorList>
    </citation>
    <scope>NUCLEOTIDE SEQUENCE [LARGE SCALE GENOMIC DNA]</scope>
    <source>
        <strain evidence="4">ATCC BAA-841</strain>
    </source>
</reference>
<evidence type="ECO:0000259" key="3">
    <source>
        <dbReference type="PROSITE" id="PS50222"/>
    </source>
</evidence>
<dbReference type="Proteomes" id="UP000070186">
    <property type="component" value="Unassembled WGS sequence"/>
</dbReference>
<dbReference type="PROSITE" id="PS50222">
    <property type="entry name" value="EF_HAND_2"/>
    <property type="match status" value="1"/>
</dbReference>
<dbReference type="InterPro" id="IPR018247">
    <property type="entry name" value="EF_Hand_1_Ca_BS"/>
</dbReference>
<name>A0A133XGL4_9RHOO</name>
<feature type="domain" description="EF-hand" evidence="3">
    <location>
        <begin position="24"/>
        <end position="59"/>
    </location>
</feature>
<comment type="caution">
    <text evidence="4">The sequence shown here is derived from an EMBL/GenBank/DDBJ whole genome shotgun (WGS) entry which is preliminary data.</text>
</comment>
<accession>A0A133XGL4</accession>
<dbReference type="EMBL" id="LODL01000021">
    <property type="protein sequence ID" value="KXB30063.1"/>
    <property type="molecule type" value="Genomic_DNA"/>
</dbReference>
<dbReference type="InterPro" id="IPR002048">
    <property type="entry name" value="EF_hand_dom"/>
</dbReference>
<feature type="region of interest" description="Disordered" evidence="1">
    <location>
        <begin position="138"/>
        <end position="165"/>
    </location>
</feature>
<evidence type="ECO:0000256" key="2">
    <source>
        <dbReference type="SAM" id="SignalP"/>
    </source>
</evidence>
<evidence type="ECO:0000313" key="5">
    <source>
        <dbReference type="Proteomes" id="UP000070186"/>
    </source>
</evidence>
<sequence length="165" mass="18357">MRYSLIMLALLSTVALAEPAKDALSQVRFEERFHAADKNKDGKLSRAEANAEFPRAPEFFDQIDSNKDNAVTLAEVKRAVDRYVKATLASSKPGNKYVQPQDLKGEPLPAGSTTTPEAAFASKAEASRQYRYDYYEALAESQQTTRGRGEPTQPEPYPSVFKKSF</sequence>
<dbReference type="Gene3D" id="1.10.238.10">
    <property type="entry name" value="EF-hand"/>
    <property type="match status" value="1"/>
</dbReference>
<feature type="region of interest" description="Disordered" evidence="1">
    <location>
        <begin position="91"/>
        <end position="122"/>
    </location>
</feature>
<dbReference type="SUPFAM" id="SSF47473">
    <property type="entry name" value="EF-hand"/>
    <property type="match status" value="1"/>
</dbReference>
<evidence type="ECO:0000256" key="1">
    <source>
        <dbReference type="SAM" id="MobiDB-lite"/>
    </source>
</evidence>
<feature type="signal peptide" evidence="2">
    <location>
        <begin position="1"/>
        <end position="17"/>
    </location>
</feature>
<keyword evidence="5" id="KW-1185">Reference proteome</keyword>
<keyword evidence="2" id="KW-0732">Signal</keyword>
<proteinExistence type="predicted"/>
<dbReference type="InterPro" id="IPR011992">
    <property type="entry name" value="EF-hand-dom_pair"/>
</dbReference>
<evidence type="ECO:0000313" key="4">
    <source>
        <dbReference type="EMBL" id="KXB30063.1"/>
    </source>
</evidence>
<dbReference type="Pfam" id="PF13202">
    <property type="entry name" value="EF-hand_5"/>
    <property type="match status" value="2"/>
</dbReference>
<dbReference type="RefSeq" id="WP_066883321.1">
    <property type="nucleotide sequence ID" value="NZ_LODL01000021.1"/>
</dbReference>
<dbReference type="PROSITE" id="PS00018">
    <property type="entry name" value="EF_HAND_1"/>
    <property type="match status" value="1"/>
</dbReference>
<dbReference type="GO" id="GO:0005509">
    <property type="term" value="F:calcium ion binding"/>
    <property type="evidence" value="ECO:0007669"/>
    <property type="project" value="InterPro"/>
</dbReference>
<feature type="chain" id="PRO_5007459389" description="EF-hand domain-containing protein" evidence="2">
    <location>
        <begin position="18"/>
        <end position="165"/>
    </location>
</feature>
<protein>
    <recommendedName>
        <fullName evidence="3">EF-hand domain-containing protein</fullName>
    </recommendedName>
</protein>
<dbReference type="AlphaFoldDB" id="A0A133XGL4"/>
<dbReference type="STRING" id="281362.AT959_11825"/>